<dbReference type="EMBL" id="QDGZ01000008">
    <property type="protein sequence ID" value="PVG81482.1"/>
    <property type="molecule type" value="Genomic_DNA"/>
</dbReference>
<comment type="caution">
    <text evidence="2">The sequence shown here is derived from an EMBL/GenBank/DDBJ whole genome shotgun (WGS) entry which is preliminary data.</text>
</comment>
<dbReference type="GO" id="GO:0016740">
    <property type="term" value="F:transferase activity"/>
    <property type="evidence" value="ECO:0007669"/>
    <property type="project" value="UniProtKB-KW"/>
</dbReference>
<dbReference type="Proteomes" id="UP000246018">
    <property type="component" value="Unassembled WGS sequence"/>
</dbReference>
<dbReference type="InterPro" id="IPR050834">
    <property type="entry name" value="Glycosyltransf_2"/>
</dbReference>
<name>A0A2T8F6Z2_9ACTN</name>
<keyword evidence="3" id="KW-1185">Reference proteome</keyword>
<dbReference type="Pfam" id="PF00535">
    <property type="entry name" value="Glycos_transf_2"/>
    <property type="match status" value="1"/>
</dbReference>
<evidence type="ECO:0000259" key="1">
    <source>
        <dbReference type="Pfam" id="PF00535"/>
    </source>
</evidence>
<dbReference type="InterPro" id="IPR029044">
    <property type="entry name" value="Nucleotide-diphossugar_trans"/>
</dbReference>
<proteinExistence type="predicted"/>
<dbReference type="OrthoDB" id="3177103at2"/>
<organism evidence="2 3">
    <name type="scientific">Nocardioides gansuensis</name>
    <dbReference type="NCBI Taxonomy" id="2138300"/>
    <lineage>
        <taxon>Bacteria</taxon>
        <taxon>Bacillati</taxon>
        <taxon>Actinomycetota</taxon>
        <taxon>Actinomycetes</taxon>
        <taxon>Propionibacteriales</taxon>
        <taxon>Nocardioidaceae</taxon>
        <taxon>Nocardioides</taxon>
    </lineage>
</organism>
<keyword evidence="2" id="KW-0808">Transferase</keyword>
<sequence>MHLLVPYWGEPALLDATVESVLAQTDPHWSLTIVDDCYPDHTAGERYGAHPDPRIRYLRNERNLGTAGNFERCRQLVEHELAAFPGCDDLLLPDYVARVRELHLRFPSAAFFQPGVRVVGGDGEEVRGLTERVKAWLAPDGPFPRMVAGEALATSLLHGNWLYWPSLAFRADVIRDRPFRPDLPIILDLALILDLVLSGEQLVVDDHACFAYRRHDASASATARFDGHRFSDEDRFHHEVEQRLDALGWRRARRAARLHATSRLHALTLLPGVLRSGSREQVRELLRHAVR</sequence>
<dbReference type="SUPFAM" id="SSF53448">
    <property type="entry name" value="Nucleotide-diphospho-sugar transferases"/>
    <property type="match status" value="1"/>
</dbReference>
<protein>
    <submittedName>
        <fullName evidence="2">Glycosyl transferase</fullName>
    </submittedName>
</protein>
<evidence type="ECO:0000313" key="2">
    <source>
        <dbReference type="EMBL" id="PVG81482.1"/>
    </source>
</evidence>
<feature type="domain" description="Glycosyltransferase 2-like" evidence="1">
    <location>
        <begin position="4"/>
        <end position="128"/>
    </location>
</feature>
<reference evidence="2 3" key="1">
    <citation type="submission" date="2018-04" db="EMBL/GenBank/DDBJ databases">
        <title>Genome of Nocardioides gansuensis WSJ-1.</title>
        <authorList>
            <person name="Wu S."/>
            <person name="Wang G."/>
        </authorList>
    </citation>
    <scope>NUCLEOTIDE SEQUENCE [LARGE SCALE GENOMIC DNA]</scope>
    <source>
        <strain evidence="2 3">WSJ-1</strain>
    </source>
</reference>
<dbReference type="PANTHER" id="PTHR43685">
    <property type="entry name" value="GLYCOSYLTRANSFERASE"/>
    <property type="match status" value="1"/>
</dbReference>
<dbReference type="CDD" id="cd00761">
    <property type="entry name" value="Glyco_tranf_GTA_type"/>
    <property type="match status" value="1"/>
</dbReference>
<dbReference type="Gene3D" id="3.90.550.10">
    <property type="entry name" value="Spore Coat Polysaccharide Biosynthesis Protein SpsA, Chain A"/>
    <property type="match status" value="1"/>
</dbReference>
<dbReference type="AlphaFoldDB" id="A0A2T8F6Z2"/>
<dbReference type="InterPro" id="IPR001173">
    <property type="entry name" value="Glyco_trans_2-like"/>
</dbReference>
<evidence type="ECO:0000313" key="3">
    <source>
        <dbReference type="Proteomes" id="UP000246018"/>
    </source>
</evidence>
<dbReference type="PANTHER" id="PTHR43685:SF2">
    <property type="entry name" value="GLYCOSYLTRANSFERASE 2-LIKE DOMAIN-CONTAINING PROTEIN"/>
    <property type="match status" value="1"/>
</dbReference>
<gene>
    <name evidence="2" type="ORF">DDE18_17940</name>
</gene>
<accession>A0A2T8F6Z2</accession>